<comment type="cofactor">
    <cofactor evidence="1 17">
        <name>FAD</name>
        <dbReference type="ChEBI" id="CHEBI:57692"/>
    </cofactor>
</comment>
<dbReference type="InterPro" id="IPR013057">
    <property type="entry name" value="AA_transpt_TM"/>
</dbReference>
<feature type="binding site" evidence="17">
    <location>
        <position position="565"/>
    </location>
    <ligand>
        <name>FAD</name>
        <dbReference type="ChEBI" id="CHEBI:57692"/>
    </ligand>
</feature>
<dbReference type="InterPro" id="IPR001433">
    <property type="entry name" value="OxRdtase_FAD/NAD-bd"/>
</dbReference>
<keyword evidence="16" id="KW-0753">Steroid metabolism</keyword>
<dbReference type="Proteomes" id="UP000653454">
    <property type="component" value="Unassembled WGS sequence"/>
</dbReference>
<evidence type="ECO:0000256" key="8">
    <source>
        <dbReference type="ARBA" id="ARBA00022827"/>
    </source>
</evidence>
<dbReference type="Pfam" id="PF00175">
    <property type="entry name" value="NAD_binding_1"/>
    <property type="match status" value="1"/>
</dbReference>
<dbReference type="SUPFAM" id="SSF63380">
    <property type="entry name" value="Riboflavin synthase domain-like"/>
    <property type="match status" value="1"/>
</dbReference>
<dbReference type="GO" id="GO:0016126">
    <property type="term" value="P:sterol biosynthetic process"/>
    <property type="evidence" value="ECO:0007669"/>
    <property type="project" value="UniProtKB-KW"/>
</dbReference>
<dbReference type="GO" id="GO:0071949">
    <property type="term" value="F:FAD binding"/>
    <property type="evidence" value="ECO:0007669"/>
    <property type="project" value="TreeGrafter"/>
</dbReference>
<gene>
    <name evidence="21" type="ORF">PLXY2_LOCUS741</name>
</gene>
<dbReference type="PROSITE" id="PS51384">
    <property type="entry name" value="FAD_FR"/>
    <property type="match status" value="1"/>
</dbReference>
<dbReference type="InterPro" id="IPR017927">
    <property type="entry name" value="FAD-bd_FR_type"/>
</dbReference>
<organism evidence="21 22">
    <name type="scientific">Plutella xylostella</name>
    <name type="common">Diamondback moth</name>
    <name type="synonym">Plutella maculipennis</name>
    <dbReference type="NCBI Taxonomy" id="51655"/>
    <lineage>
        <taxon>Eukaryota</taxon>
        <taxon>Metazoa</taxon>
        <taxon>Ecdysozoa</taxon>
        <taxon>Arthropoda</taxon>
        <taxon>Hexapoda</taxon>
        <taxon>Insecta</taxon>
        <taxon>Pterygota</taxon>
        <taxon>Neoptera</taxon>
        <taxon>Endopterygota</taxon>
        <taxon>Lepidoptera</taxon>
        <taxon>Glossata</taxon>
        <taxon>Ditrysia</taxon>
        <taxon>Yponomeutoidea</taxon>
        <taxon>Plutellidae</taxon>
        <taxon>Plutella</taxon>
    </lineage>
</organism>
<dbReference type="PANTHER" id="PTHR19370">
    <property type="entry name" value="NADH-CYTOCHROME B5 REDUCTASE"/>
    <property type="match status" value="1"/>
</dbReference>
<reference evidence="21" key="1">
    <citation type="submission" date="2020-11" db="EMBL/GenBank/DDBJ databases">
        <authorList>
            <person name="Whiteford S."/>
        </authorList>
    </citation>
    <scope>NUCLEOTIDE SEQUENCE</scope>
</reference>
<accession>A0A8S4D1M0</accession>
<evidence type="ECO:0000256" key="15">
    <source>
        <dbReference type="ARBA" id="ARBA00023166"/>
    </source>
</evidence>
<dbReference type="InterPro" id="IPR017938">
    <property type="entry name" value="Riboflavin_synthase-like_b-brl"/>
</dbReference>
<feature type="transmembrane region" description="Helical" evidence="19">
    <location>
        <begin position="252"/>
        <end position="269"/>
    </location>
</feature>
<feature type="binding site" evidence="17">
    <location>
        <position position="563"/>
    </location>
    <ligand>
        <name>FAD</name>
        <dbReference type="ChEBI" id="CHEBI:57692"/>
    </ligand>
</feature>
<dbReference type="Gene3D" id="2.40.30.10">
    <property type="entry name" value="Translation factors"/>
    <property type="match status" value="1"/>
</dbReference>
<evidence type="ECO:0000256" key="3">
    <source>
        <dbReference type="ARBA" id="ARBA00006105"/>
    </source>
</evidence>
<evidence type="ECO:0000313" key="21">
    <source>
        <dbReference type="EMBL" id="CAG9090980.1"/>
    </source>
</evidence>
<keyword evidence="5" id="KW-0444">Lipid biosynthesis</keyword>
<protein>
    <recommendedName>
        <fullName evidence="4">cytochrome-b5 reductase</fullName>
        <ecNumber evidence="4">1.6.2.2</ecNumber>
    </recommendedName>
</protein>
<keyword evidence="7 19" id="KW-0812">Transmembrane</keyword>
<feature type="binding site" evidence="17">
    <location>
        <position position="548"/>
    </location>
    <ligand>
        <name>FAD</name>
        <dbReference type="ChEBI" id="CHEBI:57692"/>
    </ligand>
</feature>
<keyword evidence="6 17" id="KW-0285">Flavoprotein</keyword>
<sequence length="738" mass="82579">MTNNYNMKEFSSTAIITENASFPSTYSINGKSKENDTEKDDYDPFSNRKLEHPNSDMRSFANLLKSSLGSGILAMPAAFKNAGTVVGIFGTIILGYICTHCVYLLVRTSQDVSKVSKVPSLGYAETLEAVFATGPQRLRKFSRGARIFIDWAMAFTILGACAVYVILLVQSVKQIVDYFDHDSSLTTTMYCLMFLVPILIFTQIKNLKYLAPFSGFANILLVLTFVICLYYICDEFPSLDSKPMSVDVGRLPLFIGTVIFAMEGIGVVLPVENTMARPQHFLGCPGVLNITMAVVILLYMIMGFLGYVKYGDASQGSITLNLPTGEVPALMAKSFIVVAIFFTYTLQFYVPMEIVWRNTRDRVALKYHNHAQAAMRAVFACLTVAAAATLPRLEQVIGLEGAFFYSFLGLIAPALMDLIFHWERGLGPYNYILVKDTLLIVFGFFVLVTGVTQIIANCLWGKKTKKPTKLVALVDPNVKYPLPLIEKEEISHDTRRYRLGLPSSEHVLGLPIGQHIHLSVTIKDDLVIRAYTPVSSDEDKGYVDLVVKVYFKDVHPKFPEGGKMSQYLESMKIGDTIDVRGPSGRLQYAGHGQFLIKKMRKDPPVKVNVKKLNMIAGGTGITPMLQLVRHICKDATDQTELRLLFANQSEDDILLRNELEKYQAEHPSQFKVWYTVDRPTEGWKYSTGFINDEMIKSHLFPPGDDVIVLMCGPPPMINFACTPALEKLGYREDLRFAY</sequence>
<feature type="transmembrane region" description="Helical" evidence="19">
    <location>
        <begin position="432"/>
        <end position="456"/>
    </location>
</feature>
<dbReference type="InterPro" id="IPR008333">
    <property type="entry name" value="Cbr1-like_FAD-bd_dom"/>
</dbReference>
<evidence type="ECO:0000256" key="16">
    <source>
        <dbReference type="ARBA" id="ARBA00023221"/>
    </source>
</evidence>
<dbReference type="PANTHER" id="PTHR19370:SF185">
    <property type="entry name" value="NADH-CYTOCHROME B5 REDUCTASE"/>
    <property type="match status" value="1"/>
</dbReference>
<evidence type="ECO:0000256" key="6">
    <source>
        <dbReference type="ARBA" id="ARBA00022630"/>
    </source>
</evidence>
<name>A0A8S4D1M0_PLUXY</name>
<evidence type="ECO:0000259" key="20">
    <source>
        <dbReference type="PROSITE" id="PS51384"/>
    </source>
</evidence>
<evidence type="ECO:0000256" key="13">
    <source>
        <dbReference type="ARBA" id="ARBA00023027"/>
    </source>
</evidence>
<keyword evidence="9" id="KW-0443">Lipid metabolism</keyword>
<dbReference type="GO" id="GO:0090524">
    <property type="term" value="F:cytochrome-b5 reductase activity, acting on NADH"/>
    <property type="evidence" value="ECO:0007669"/>
    <property type="project" value="UniProtKB-EC"/>
</dbReference>
<feature type="domain" description="FAD-binding FR-type" evidence="20">
    <location>
        <begin position="477"/>
        <end position="589"/>
    </location>
</feature>
<proteinExistence type="inferred from homology"/>
<dbReference type="InterPro" id="IPR001709">
    <property type="entry name" value="Flavoprot_Pyr_Nucl_cyt_Rdtase"/>
</dbReference>
<feature type="binding site" evidence="17">
    <location>
        <position position="529"/>
    </location>
    <ligand>
        <name>FAD</name>
        <dbReference type="ChEBI" id="CHEBI:57692"/>
    </ligand>
</feature>
<dbReference type="CDD" id="cd06183">
    <property type="entry name" value="cyt_b5_reduct_like"/>
    <property type="match status" value="1"/>
</dbReference>
<keyword evidence="14 19" id="KW-0472">Membrane</keyword>
<dbReference type="PRINTS" id="PR00406">
    <property type="entry name" value="CYTB5RDTASE"/>
</dbReference>
<dbReference type="InterPro" id="IPR001834">
    <property type="entry name" value="CBR-like"/>
</dbReference>
<feature type="binding site" evidence="17">
    <location>
        <position position="546"/>
    </location>
    <ligand>
        <name>FAD</name>
        <dbReference type="ChEBI" id="CHEBI:57692"/>
    </ligand>
</feature>
<evidence type="ECO:0000256" key="12">
    <source>
        <dbReference type="ARBA" id="ARBA00023011"/>
    </source>
</evidence>
<feature type="binding site" evidence="17">
    <location>
        <position position="564"/>
    </location>
    <ligand>
        <name>FAD</name>
        <dbReference type="ChEBI" id="CHEBI:57692"/>
    </ligand>
</feature>
<feature type="binding site" evidence="17">
    <location>
        <position position="531"/>
    </location>
    <ligand>
        <name>FAD</name>
        <dbReference type="ChEBI" id="CHEBI:57692"/>
    </ligand>
</feature>
<keyword evidence="8 17" id="KW-0274">FAD</keyword>
<dbReference type="SUPFAM" id="SSF52343">
    <property type="entry name" value="Ferredoxin reductase-like, C-terminal NADP-linked domain"/>
    <property type="match status" value="1"/>
</dbReference>
<dbReference type="GO" id="GO:0005739">
    <property type="term" value="C:mitochondrion"/>
    <property type="evidence" value="ECO:0007669"/>
    <property type="project" value="TreeGrafter"/>
</dbReference>
<evidence type="ECO:0000256" key="7">
    <source>
        <dbReference type="ARBA" id="ARBA00022692"/>
    </source>
</evidence>
<feature type="transmembrane region" description="Helical" evidence="19">
    <location>
        <begin position="184"/>
        <end position="202"/>
    </location>
</feature>
<dbReference type="Gene3D" id="3.40.50.80">
    <property type="entry name" value="Nucleotide-binding domain of ferredoxin-NADP reductase (FNR) module"/>
    <property type="match status" value="1"/>
</dbReference>
<keyword evidence="9" id="KW-0752">Steroid biosynthesis</keyword>
<keyword evidence="11" id="KW-0560">Oxidoreductase</keyword>
<evidence type="ECO:0000313" key="22">
    <source>
        <dbReference type="Proteomes" id="UP000653454"/>
    </source>
</evidence>
<evidence type="ECO:0000256" key="19">
    <source>
        <dbReference type="SAM" id="Phobius"/>
    </source>
</evidence>
<evidence type="ECO:0000256" key="9">
    <source>
        <dbReference type="ARBA" id="ARBA00022955"/>
    </source>
</evidence>
<feature type="transmembrane region" description="Helical" evidence="19">
    <location>
        <begin position="402"/>
        <end position="420"/>
    </location>
</feature>
<feature type="transmembrane region" description="Helical" evidence="19">
    <location>
        <begin position="147"/>
        <end position="172"/>
    </location>
</feature>
<evidence type="ECO:0000256" key="18">
    <source>
        <dbReference type="SAM" id="MobiDB-lite"/>
    </source>
</evidence>
<dbReference type="GO" id="GO:0016020">
    <property type="term" value="C:membrane"/>
    <property type="evidence" value="ECO:0007669"/>
    <property type="project" value="UniProtKB-SubCell"/>
</dbReference>
<feature type="transmembrane region" description="Helical" evidence="19">
    <location>
        <begin position="281"/>
        <end position="307"/>
    </location>
</feature>
<dbReference type="FunFam" id="2.40.30.10:FF:000021">
    <property type="entry name" value="NADH-cytochrome b5 reductase"/>
    <property type="match status" value="1"/>
</dbReference>
<dbReference type="Pfam" id="PF01490">
    <property type="entry name" value="Aa_trans"/>
    <property type="match status" value="1"/>
</dbReference>
<dbReference type="InterPro" id="IPR039261">
    <property type="entry name" value="FNR_nucleotide-bd"/>
</dbReference>
<feature type="transmembrane region" description="Helical" evidence="19">
    <location>
        <begin position="327"/>
        <end position="352"/>
    </location>
</feature>
<dbReference type="EMBL" id="CAJHNJ030000002">
    <property type="protein sequence ID" value="CAG9090980.1"/>
    <property type="molecule type" value="Genomic_DNA"/>
</dbReference>
<evidence type="ECO:0000256" key="11">
    <source>
        <dbReference type="ARBA" id="ARBA00023002"/>
    </source>
</evidence>
<dbReference type="EC" id="1.6.2.2" evidence="4"/>
<keyword evidence="13" id="KW-0520">NAD</keyword>
<dbReference type="Pfam" id="PF00970">
    <property type="entry name" value="FAD_binding_6"/>
    <property type="match status" value="1"/>
</dbReference>
<feature type="transmembrane region" description="Helical" evidence="19">
    <location>
        <begin position="85"/>
        <end position="106"/>
    </location>
</feature>
<feature type="binding site" evidence="17">
    <location>
        <position position="551"/>
    </location>
    <ligand>
        <name>FAD</name>
        <dbReference type="ChEBI" id="CHEBI:57692"/>
    </ligand>
</feature>
<dbReference type="PRINTS" id="PR00371">
    <property type="entry name" value="FPNCR"/>
</dbReference>
<dbReference type="FunFam" id="3.40.50.80:FF:000005">
    <property type="entry name" value="NADH-cytochrome b5 reductase"/>
    <property type="match status" value="1"/>
</dbReference>
<evidence type="ECO:0000256" key="14">
    <source>
        <dbReference type="ARBA" id="ARBA00023136"/>
    </source>
</evidence>
<evidence type="ECO:0000256" key="10">
    <source>
        <dbReference type="ARBA" id="ARBA00022989"/>
    </source>
</evidence>
<evidence type="ECO:0000256" key="17">
    <source>
        <dbReference type="PIRSR" id="PIRSR601834-1"/>
    </source>
</evidence>
<keyword evidence="12" id="KW-0756">Sterol biosynthesis</keyword>
<feature type="transmembrane region" description="Helical" evidence="19">
    <location>
        <begin position="209"/>
        <end position="232"/>
    </location>
</feature>
<keyword evidence="22" id="KW-1185">Reference proteome</keyword>
<keyword evidence="10 19" id="KW-1133">Transmembrane helix</keyword>
<comment type="subcellular location">
    <subcellularLocation>
        <location evidence="2">Membrane</location>
    </subcellularLocation>
</comment>
<evidence type="ECO:0000256" key="4">
    <source>
        <dbReference type="ARBA" id="ARBA00012011"/>
    </source>
</evidence>
<feature type="region of interest" description="Disordered" evidence="18">
    <location>
        <begin position="27"/>
        <end position="50"/>
    </location>
</feature>
<comment type="caution">
    <text evidence="21">The sequence shown here is derived from an EMBL/GenBank/DDBJ whole genome shotgun (WGS) entry which is preliminary data.</text>
</comment>
<comment type="similarity">
    <text evidence="3">Belongs to the flavoprotein pyridine nucleotide cytochrome reductase family.</text>
</comment>
<evidence type="ECO:0000256" key="5">
    <source>
        <dbReference type="ARBA" id="ARBA00022516"/>
    </source>
</evidence>
<dbReference type="AlphaFoldDB" id="A0A8S4D1M0"/>
<evidence type="ECO:0000256" key="1">
    <source>
        <dbReference type="ARBA" id="ARBA00001974"/>
    </source>
</evidence>
<feature type="binding site" evidence="17">
    <location>
        <position position="622"/>
    </location>
    <ligand>
        <name>FAD</name>
        <dbReference type="ChEBI" id="CHEBI:57692"/>
    </ligand>
</feature>
<keyword evidence="15" id="KW-1207">Sterol metabolism</keyword>
<evidence type="ECO:0000256" key="2">
    <source>
        <dbReference type="ARBA" id="ARBA00004370"/>
    </source>
</evidence>